<feature type="non-terminal residue" evidence="1">
    <location>
        <position position="41"/>
    </location>
</feature>
<evidence type="ECO:0000313" key="1">
    <source>
        <dbReference type="EMBL" id="MCI68348.1"/>
    </source>
</evidence>
<name>A0A392U5I1_9FABA</name>
<dbReference type="AlphaFoldDB" id="A0A392U5I1"/>
<keyword evidence="2" id="KW-1185">Reference proteome</keyword>
<proteinExistence type="predicted"/>
<organism evidence="1 2">
    <name type="scientific">Trifolium medium</name>
    <dbReference type="NCBI Taxonomy" id="97028"/>
    <lineage>
        <taxon>Eukaryota</taxon>
        <taxon>Viridiplantae</taxon>
        <taxon>Streptophyta</taxon>
        <taxon>Embryophyta</taxon>
        <taxon>Tracheophyta</taxon>
        <taxon>Spermatophyta</taxon>
        <taxon>Magnoliopsida</taxon>
        <taxon>eudicotyledons</taxon>
        <taxon>Gunneridae</taxon>
        <taxon>Pentapetalae</taxon>
        <taxon>rosids</taxon>
        <taxon>fabids</taxon>
        <taxon>Fabales</taxon>
        <taxon>Fabaceae</taxon>
        <taxon>Papilionoideae</taxon>
        <taxon>50 kb inversion clade</taxon>
        <taxon>NPAAA clade</taxon>
        <taxon>Hologalegina</taxon>
        <taxon>IRL clade</taxon>
        <taxon>Trifolieae</taxon>
        <taxon>Trifolium</taxon>
    </lineage>
</organism>
<dbReference type="Proteomes" id="UP000265520">
    <property type="component" value="Unassembled WGS sequence"/>
</dbReference>
<comment type="caution">
    <text evidence="1">The sequence shown here is derived from an EMBL/GenBank/DDBJ whole genome shotgun (WGS) entry which is preliminary data.</text>
</comment>
<accession>A0A392U5I1</accession>
<evidence type="ECO:0000313" key="2">
    <source>
        <dbReference type="Proteomes" id="UP000265520"/>
    </source>
</evidence>
<dbReference type="EMBL" id="LXQA010735013">
    <property type="protein sequence ID" value="MCI68348.1"/>
    <property type="molecule type" value="Genomic_DNA"/>
</dbReference>
<sequence length="41" mass="4438">MLVCSNIREAQANSGILVYPEDPAATKLQVMIPTPEHDDLG</sequence>
<protein>
    <submittedName>
        <fullName evidence="1">Uncharacterized protein</fullName>
    </submittedName>
</protein>
<reference evidence="1 2" key="1">
    <citation type="journal article" date="2018" name="Front. Plant Sci.">
        <title>Red Clover (Trifolium pratense) and Zigzag Clover (T. medium) - A Picture of Genomic Similarities and Differences.</title>
        <authorList>
            <person name="Dluhosova J."/>
            <person name="Istvanek J."/>
            <person name="Nedelnik J."/>
            <person name="Repkova J."/>
        </authorList>
    </citation>
    <scope>NUCLEOTIDE SEQUENCE [LARGE SCALE GENOMIC DNA]</scope>
    <source>
        <strain evidence="2">cv. 10/8</strain>
        <tissue evidence="1">Leaf</tissue>
    </source>
</reference>